<dbReference type="EMBL" id="BAABRR010000009">
    <property type="protein sequence ID" value="GAA5519374.1"/>
    <property type="molecule type" value="Genomic_DNA"/>
</dbReference>
<dbReference type="InterPro" id="IPR047929">
    <property type="entry name" value="FtsX_actino"/>
</dbReference>
<dbReference type="RefSeq" id="WP_286213847.1">
    <property type="nucleotide sequence ID" value="NZ_AP027736.1"/>
</dbReference>
<comment type="subunit">
    <text evidence="4">Forms a membrane-associated complex with FtsE.</text>
</comment>
<keyword evidence="6 12" id="KW-1003">Cell membrane</keyword>
<evidence type="ECO:0000313" key="16">
    <source>
        <dbReference type="EMBL" id="GAA5519374.1"/>
    </source>
</evidence>
<dbReference type="InterPro" id="IPR003838">
    <property type="entry name" value="ABC3_permease_C"/>
</dbReference>
<comment type="subcellular location">
    <subcellularLocation>
        <location evidence="2">Cell membrane</location>
        <topology evidence="2">Multi-pass membrane protein</topology>
    </subcellularLocation>
</comment>
<evidence type="ECO:0000256" key="2">
    <source>
        <dbReference type="ARBA" id="ARBA00004651"/>
    </source>
</evidence>
<evidence type="ECO:0000256" key="7">
    <source>
        <dbReference type="ARBA" id="ARBA00022618"/>
    </source>
</evidence>
<accession>A0ABP9WIG0</accession>
<evidence type="ECO:0000256" key="5">
    <source>
        <dbReference type="ARBA" id="ARBA00021907"/>
    </source>
</evidence>
<evidence type="ECO:0000256" key="10">
    <source>
        <dbReference type="ARBA" id="ARBA00023136"/>
    </source>
</evidence>
<keyword evidence="9 13" id="KW-1133">Transmembrane helix</keyword>
<gene>
    <name evidence="16" type="primary">ftsX</name>
    <name evidence="16" type="ORF">Lsed01_01816</name>
</gene>
<evidence type="ECO:0000256" key="9">
    <source>
        <dbReference type="ARBA" id="ARBA00022989"/>
    </source>
</evidence>
<dbReference type="InterPro" id="IPR040690">
    <property type="entry name" value="FtsX_ECD"/>
</dbReference>
<keyword evidence="10 12" id="KW-0472">Membrane</keyword>
<comment type="function">
    <text evidence="1">Part of the ABC transporter FtsEX involved in cellular division.</text>
</comment>
<name>A0ABP9WIG0_9MICO</name>
<comment type="caution">
    <text evidence="16">The sequence shown here is derived from an EMBL/GenBank/DDBJ whole genome shotgun (WGS) entry which is preliminary data.</text>
</comment>
<organism evidence="16 17">
    <name type="scientific">Demequina sediminis</name>
    <dbReference type="NCBI Taxonomy" id="1930058"/>
    <lineage>
        <taxon>Bacteria</taxon>
        <taxon>Bacillati</taxon>
        <taxon>Actinomycetota</taxon>
        <taxon>Actinomycetes</taxon>
        <taxon>Micrococcales</taxon>
        <taxon>Demequinaceae</taxon>
        <taxon>Demequina</taxon>
    </lineage>
</organism>
<feature type="transmembrane region" description="Helical" evidence="13">
    <location>
        <begin position="274"/>
        <end position="297"/>
    </location>
</feature>
<keyword evidence="11 12" id="KW-0131">Cell cycle</keyword>
<keyword evidence="17" id="KW-1185">Reference proteome</keyword>
<evidence type="ECO:0000256" key="12">
    <source>
        <dbReference type="PIRNR" id="PIRNR003097"/>
    </source>
</evidence>
<evidence type="ECO:0000256" key="13">
    <source>
        <dbReference type="SAM" id="Phobius"/>
    </source>
</evidence>
<comment type="similarity">
    <text evidence="3 12">Belongs to the ABC-4 integral membrane protein family. FtsX subfamily.</text>
</comment>
<dbReference type="Pfam" id="PF18075">
    <property type="entry name" value="FtsX_ECD"/>
    <property type="match status" value="1"/>
</dbReference>
<evidence type="ECO:0000256" key="4">
    <source>
        <dbReference type="ARBA" id="ARBA00011160"/>
    </source>
</evidence>
<evidence type="ECO:0000313" key="17">
    <source>
        <dbReference type="Proteomes" id="UP001426770"/>
    </source>
</evidence>
<evidence type="ECO:0000256" key="8">
    <source>
        <dbReference type="ARBA" id="ARBA00022692"/>
    </source>
</evidence>
<dbReference type="Gene3D" id="3.30.70.3040">
    <property type="match status" value="1"/>
</dbReference>
<feature type="transmembrane region" description="Helical" evidence="13">
    <location>
        <begin position="21"/>
        <end position="45"/>
    </location>
</feature>
<keyword evidence="8 13" id="KW-0812">Transmembrane</keyword>
<evidence type="ECO:0000259" key="15">
    <source>
        <dbReference type="Pfam" id="PF18075"/>
    </source>
</evidence>
<sequence length="303" mass="33371">MRLQFILGEVVNGLRRNSTMALSVVLVTFVSLTFVGAAALIQMQIDQLKDDWYGKVEISIFLCPENSRNERCAEGAVTADQEESIRGVLEDGALQDLVQEVFYESREEAYEKFVANDEDGIWSSLTPDQMQPSFRVKLSDPEQFQVVADATEGLPGVDVVQDQREIFSELFRFLNAATLIAAALAGVMLLAAMLLITTTIRLSALSRRRETQIMRMVGSSRSLIQMPFMLEGAVAATAGALLAVGGLYFGVRYLVEDWLRGSVTWVQYIGAQDVWAVAPWLMVIAVGLAAIASLVTLGRYTRA</sequence>
<evidence type="ECO:0000256" key="6">
    <source>
        <dbReference type="ARBA" id="ARBA00022475"/>
    </source>
</evidence>
<dbReference type="InterPro" id="IPR004513">
    <property type="entry name" value="FtsX"/>
</dbReference>
<keyword evidence="7 12" id="KW-0132">Cell division</keyword>
<evidence type="ECO:0000259" key="14">
    <source>
        <dbReference type="Pfam" id="PF02687"/>
    </source>
</evidence>
<reference evidence="16 17" key="1">
    <citation type="submission" date="2024-02" db="EMBL/GenBank/DDBJ databases">
        <title>Lysinimicrobium sediminis NBRC 112286.</title>
        <authorList>
            <person name="Ichikawa N."/>
            <person name="Katano-Makiyama Y."/>
            <person name="Hidaka K."/>
        </authorList>
    </citation>
    <scope>NUCLEOTIDE SEQUENCE [LARGE SCALE GENOMIC DNA]</scope>
    <source>
        <strain evidence="16 17">NBRC 112286</strain>
    </source>
</reference>
<dbReference type="Pfam" id="PF02687">
    <property type="entry name" value="FtsX"/>
    <property type="match status" value="1"/>
</dbReference>
<dbReference type="PANTHER" id="PTHR47755">
    <property type="entry name" value="CELL DIVISION PROTEIN FTSX"/>
    <property type="match status" value="1"/>
</dbReference>
<protein>
    <recommendedName>
        <fullName evidence="5 12">Cell division protein FtsX</fullName>
    </recommendedName>
</protein>
<evidence type="ECO:0000256" key="1">
    <source>
        <dbReference type="ARBA" id="ARBA00003552"/>
    </source>
</evidence>
<dbReference type="GO" id="GO:0051301">
    <property type="term" value="P:cell division"/>
    <property type="evidence" value="ECO:0007669"/>
    <property type="project" value="UniProtKB-KW"/>
</dbReference>
<dbReference type="Proteomes" id="UP001426770">
    <property type="component" value="Unassembled WGS sequence"/>
</dbReference>
<feature type="domain" description="ABC3 transporter permease C-terminal" evidence="14">
    <location>
        <begin position="184"/>
        <end position="296"/>
    </location>
</feature>
<feature type="transmembrane region" description="Helical" evidence="13">
    <location>
        <begin position="223"/>
        <end position="254"/>
    </location>
</feature>
<dbReference type="PANTHER" id="PTHR47755:SF1">
    <property type="entry name" value="CELL DIVISION PROTEIN FTSX"/>
    <property type="match status" value="1"/>
</dbReference>
<proteinExistence type="inferred from homology"/>
<evidence type="ECO:0000256" key="3">
    <source>
        <dbReference type="ARBA" id="ARBA00007379"/>
    </source>
</evidence>
<feature type="transmembrane region" description="Helical" evidence="13">
    <location>
        <begin position="179"/>
        <end position="202"/>
    </location>
</feature>
<dbReference type="NCBIfam" id="NF038346">
    <property type="entry name" value="FtsX_actino"/>
    <property type="match status" value="1"/>
</dbReference>
<dbReference type="PIRSF" id="PIRSF003097">
    <property type="entry name" value="FtsX"/>
    <property type="match status" value="1"/>
</dbReference>
<evidence type="ECO:0000256" key="11">
    <source>
        <dbReference type="ARBA" id="ARBA00023306"/>
    </source>
</evidence>
<feature type="domain" description="FtsX extracellular" evidence="15">
    <location>
        <begin position="56"/>
        <end position="160"/>
    </location>
</feature>